<dbReference type="PANTHER" id="PTHR24221">
    <property type="entry name" value="ATP-BINDING CASSETTE SUB-FAMILY B"/>
    <property type="match status" value="1"/>
</dbReference>
<feature type="transmembrane region" description="Helical" evidence="8">
    <location>
        <begin position="332"/>
        <end position="351"/>
    </location>
</feature>
<proteinExistence type="inferred from homology"/>
<protein>
    <submittedName>
        <fullName evidence="11">Iron-sulfur clusters transporter atm1, mitochondrial</fullName>
    </submittedName>
</protein>
<dbReference type="PATRIC" id="fig|348824.6.peg.1472"/>
<dbReference type="InterPro" id="IPR003593">
    <property type="entry name" value="AAA+_ATPase"/>
</dbReference>
<evidence type="ECO:0000256" key="8">
    <source>
        <dbReference type="SAM" id="Phobius"/>
    </source>
</evidence>
<dbReference type="PROSITE" id="PS00211">
    <property type="entry name" value="ABC_TRANSPORTER_1"/>
    <property type="match status" value="1"/>
</dbReference>
<dbReference type="Pfam" id="PF00664">
    <property type="entry name" value="ABC_membrane"/>
    <property type="match status" value="1"/>
</dbReference>
<dbReference type="CDD" id="cd18582">
    <property type="entry name" value="ABC_6TM_ATM1_ABCB7"/>
    <property type="match status" value="1"/>
</dbReference>
<dbReference type="InterPro" id="IPR011527">
    <property type="entry name" value="ABC1_TM_dom"/>
</dbReference>
<feature type="transmembrane region" description="Helical" evidence="8">
    <location>
        <begin position="64"/>
        <end position="85"/>
    </location>
</feature>
<keyword evidence="6 8" id="KW-1133">Transmembrane helix</keyword>
<dbReference type="SMART" id="SM00382">
    <property type="entry name" value="AAA"/>
    <property type="match status" value="1"/>
</dbReference>
<keyword evidence="3 8" id="KW-0812">Transmembrane</keyword>
<comment type="similarity">
    <text evidence="2">Belongs to the ABC transporter superfamily.</text>
</comment>
<comment type="subcellular location">
    <subcellularLocation>
        <location evidence="1">Cell membrane</location>
        <topology evidence="1">Multi-pass membrane protein</topology>
    </subcellularLocation>
</comment>
<feature type="transmembrane region" description="Helical" evidence="8">
    <location>
        <begin position="105"/>
        <end position="122"/>
    </location>
</feature>
<evidence type="ECO:0000313" key="11">
    <source>
        <dbReference type="EMBL" id="CDM57040.1"/>
    </source>
</evidence>
<dbReference type="GO" id="GO:0016887">
    <property type="term" value="F:ATP hydrolysis activity"/>
    <property type="evidence" value="ECO:0007669"/>
    <property type="project" value="InterPro"/>
</dbReference>
<dbReference type="SUPFAM" id="SSF90123">
    <property type="entry name" value="ABC transporter transmembrane region"/>
    <property type="match status" value="1"/>
</dbReference>
<dbReference type="PROSITE" id="PS50929">
    <property type="entry name" value="ABC_TM1F"/>
    <property type="match status" value="1"/>
</dbReference>
<evidence type="ECO:0000256" key="7">
    <source>
        <dbReference type="ARBA" id="ARBA00023136"/>
    </source>
</evidence>
<dbReference type="CDD" id="cd03253">
    <property type="entry name" value="ABCC_ATM1_transporter"/>
    <property type="match status" value="1"/>
</dbReference>
<dbReference type="PROSITE" id="PS50893">
    <property type="entry name" value="ABC_TRANSPORTER_2"/>
    <property type="match status" value="1"/>
</dbReference>
<evidence type="ECO:0000256" key="1">
    <source>
        <dbReference type="ARBA" id="ARBA00004651"/>
    </source>
</evidence>
<dbReference type="Gene3D" id="3.40.50.300">
    <property type="entry name" value="P-loop containing nucleotide triphosphate hydrolases"/>
    <property type="match status" value="1"/>
</dbReference>
<evidence type="ECO:0000256" key="5">
    <source>
        <dbReference type="ARBA" id="ARBA00022840"/>
    </source>
</evidence>
<feature type="transmembrane region" description="Helical" evidence="8">
    <location>
        <begin position="213"/>
        <end position="232"/>
    </location>
</feature>
<dbReference type="AlphaFoldDB" id="W6R9I6"/>
<dbReference type="FunFam" id="3.40.50.300:FF:003468">
    <property type="entry name" value="ABC transporter"/>
    <property type="match status" value="1"/>
</dbReference>
<dbReference type="GO" id="GO:0005886">
    <property type="term" value="C:plasma membrane"/>
    <property type="evidence" value="ECO:0007669"/>
    <property type="project" value="UniProtKB-SubCell"/>
</dbReference>
<dbReference type="SUPFAM" id="SSF52540">
    <property type="entry name" value="P-loop containing nucleoside triphosphate hydrolases"/>
    <property type="match status" value="1"/>
</dbReference>
<dbReference type="GO" id="GO:0005524">
    <property type="term" value="F:ATP binding"/>
    <property type="evidence" value="ECO:0007669"/>
    <property type="project" value="UniProtKB-KW"/>
</dbReference>
<dbReference type="InterPro" id="IPR036640">
    <property type="entry name" value="ABC1_TM_sf"/>
</dbReference>
<keyword evidence="5" id="KW-0067">ATP-binding</keyword>
<sequence>MSGEAFSVFPPPPICRQRSAISAFRREIRMANDKTVSDSNLLRTLFNLWPYMWPTGRPDLKMRVVWASVYLLVSKFVLLLVPYFFKWSTDALNGRMDLAGKVPDLLVGATALVVAYNLTRLLQLGLNQLRDALFASVGQHAVRQLAYKTFVHMHELSLRFHLERKTGGLSRVIERGTKGIETIVRFTILNSVPTLIEFLLTAIIFWWGYGFSYLAVTAFTVWAYIWFTIRASDWRIAIRRTMNDSDTDANTKAIDSLLNFETVKYFGNEEMEARRFDRSMERYEKAATDVWTSLGWLNFGQGVIFGLGTTVMLILSALAVQRGEQTVGDFVFVNAMLLQLSVPLNFIGFVYREIRQGLTDIEQMFDLLEVRAEVMDAPDAAPLNIKQGAISFKDVHFSYDPARPILKGISFEVPAGKTVAVVGPSGAGKSTLSRLLYRFYDIQSGSVSVDGQDIRTVTQKSLRSVIGMVPQDTVLFNDTVAYNIRYGRPSASEAEVKTAAEIAQIAHFIDLLPQGFETKVGERGLKLSGGEKQRVAIARTILKAPPILILDEATSALDTTTERDIQTALDVVSKNRTTLVIAHRLSTVIGAHEIIVLKSGEIAERGTHAALLQKNGLYASMWNRQREATQAEEHLKQVRESDDMGVVNRLAPAS</sequence>
<dbReference type="HOGENOM" id="CLU_000604_84_1_5"/>
<evidence type="ECO:0000259" key="9">
    <source>
        <dbReference type="PROSITE" id="PS50893"/>
    </source>
</evidence>
<dbReference type="KEGG" id="rhl:LPU83_1367"/>
<keyword evidence="7 8" id="KW-0472">Membrane</keyword>
<feature type="domain" description="ABC transmembrane type-1" evidence="10">
    <location>
        <begin position="65"/>
        <end position="356"/>
    </location>
</feature>
<evidence type="ECO:0000259" key="10">
    <source>
        <dbReference type="PROSITE" id="PS50929"/>
    </source>
</evidence>
<feature type="domain" description="ABC transporter" evidence="9">
    <location>
        <begin position="390"/>
        <end position="624"/>
    </location>
</feature>
<dbReference type="eggNOG" id="COG5265">
    <property type="taxonomic scope" value="Bacteria"/>
</dbReference>
<dbReference type="InterPro" id="IPR017871">
    <property type="entry name" value="ABC_transporter-like_CS"/>
</dbReference>
<dbReference type="InterPro" id="IPR027417">
    <property type="entry name" value="P-loop_NTPase"/>
</dbReference>
<organism evidence="11 12">
    <name type="scientific">Rhizobium favelukesii</name>
    <dbReference type="NCBI Taxonomy" id="348824"/>
    <lineage>
        <taxon>Bacteria</taxon>
        <taxon>Pseudomonadati</taxon>
        <taxon>Pseudomonadota</taxon>
        <taxon>Alphaproteobacteria</taxon>
        <taxon>Hyphomicrobiales</taxon>
        <taxon>Rhizobiaceae</taxon>
        <taxon>Rhizobium/Agrobacterium group</taxon>
        <taxon>Rhizobium</taxon>
    </lineage>
</organism>
<evidence type="ECO:0000256" key="3">
    <source>
        <dbReference type="ARBA" id="ARBA00022692"/>
    </source>
</evidence>
<evidence type="ECO:0000256" key="2">
    <source>
        <dbReference type="ARBA" id="ARBA00005417"/>
    </source>
</evidence>
<dbReference type="InterPro" id="IPR039421">
    <property type="entry name" value="Type_1_exporter"/>
</dbReference>
<name>W6R9I6_9HYPH</name>
<keyword evidence="12" id="KW-1185">Reference proteome</keyword>
<dbReference type="InterPro" id="IPR003439">
    <property type="entry name" value="ABC_transporter-like_ATP-bd"/>
</dbReference>
<dbReference type="Pfam" id="PF00005">
    <property type="entry name" value="ABC_tran"/>
    <property type="match status" value="1"/>
</dbReference>
<evidence type="ECO:0000256" key="4">
    <source>
        <dbReference type="ARBA" id="ARBA00022741"/>
    </source>
</evidence>
<keyword evidence="4" id="KW-0547">Nucleotide-binding</keyword>
<dbReference type="PANTHER" id="PTHR24221:SF654">
    <property type="entry name" value="ATP-BINDING CASSETTE SUB-FAMILY B MEMBER 6"/>
    <property type="match status" value="1"/>
</dbReference>
<reference evidence="11" key="1">
    <citation type="submission" date="2013-11" db="EMBL/GenBank/DDBJ databases">
        <title>Draft genome sequence of the broad-host-range Rhizobium sp. LPU83 strain, a member of the low-genetic diversity Oregon-like Rhizobium sp. group.</title>
        <authorList>
            <person name="Wibberg D."/>
            <person name="Puehler A."/>
            <person name="Schlueter A."/>
        </authorList>
    </citation>
    <scope>NUCLEOTIDE SEQUENCE [LARGE SCALE GENOMIC DNA]</scope>
    <source>
        <strain evidence="11">LPU83</strain>
    </source>
</reference>
<feature type="transmembrane region" description="Helical" evidence="8">
    <location>
        <begin position="302"/>
        <end position="320"/>
    </location>
</feature>
<evidence type="ECO:0000313" key="12">
    <source>
        <dbReference type="Proteomes" id="UP000019443"/>
    </source>
</evidence>
<dbReference type="EMBL" id="HG916852">
    <property type="protein sequence ID" value="CDM57040.1"/>
    <property type="molecule type" value="Genomic_DNA"/>
</dbReference>
<gene>
    <name evidence="11" type="ORF">LPU83_1367</name>
</gene>
<evidence type="ECO:0000256" key="6">
    <source>
        <dbReference type="ARBA" id="ARBA00022989"/>
    </source>
</evidence>
<dbReference type="Gene3D" id="1.20.1560.10">
    <property type="entry name" value="ABC transporter type 1, transmembrane domain"/>
    <property type="match status" value="1"/>
</dbReference>
<accession>W6R9I6</accession>
<dbReference type="GO" id="GO:0140359">
    <property type="term" value="F:ABC-type transporter activity"/>
    <property type="evidence" value="ECO:0007669"/>
    <property type="project" value="InterPro"/>
</dbReference>
<dbReference type="Proteomes" id="UP000019443">
    <property type="component" value="Chromosome"/>
</dbReference>